<feature type="compositionally biased region" description="Basic and acidic residues" evidence="1">
    <location>
        <begin position="1"/>
        <end position="10"/>
    </location>
</feature>
<feature type="compositionally biased region" description="Low complexity" evidence="1">
    <location>
        <begin position="122"/>
        <end position="145"/>
    </location>
</feature>
<evidence type="ECO:0000313" key="3">
    <source>
        <dbReference type="Proteomes" id="UP001415857"/>
    </source>
</evidence>
<evidence type="ECO:0000256" key="1">
    <source>
        <dbReference type="SAM" id="MobiDB-lite"/>
    </source>
</evidence>
<sequence length="356" mass="39807">MARSCVDERWGNPNAEEQEEEEEALSLCDLPVNLISEEKQSRNEEAKSCKTEEDFDFGSWGGSLLTAESEMCAADEVFFQGQILPLRLSVSSDSGLYPGSRHDSRNASRCNSRSESMDHRCSSGFSGISSRSSSIRSHHSSSSSSTATPTTTKYKPRVRNQFHTHPSPKPQIRVSGLRHGHVSSCNRKSTMWEFFRLGLVRTPEIELQDLRLRTSNATSNKNFGSRNSNSSSNSSGSFRHRKNIRGSNDAEKSNYDANTKKNKKQRFFTKENTFLSSCKCSAGAVETVSSRFVIMKSVACSGTGGGNDESETHAIKEKLQQMKMQKRQQQGKQAMSRHRTFEWLKELSLEGDLDQA</sequence>
<dbReference type="PANTHER" id="PTHR33922">
    <property type="entry name" value="OS01G0888066 PROTEIN-RELATED"/>
    <property type="match status" value="1"/>
</dbReference>
<dbReference type="PANTHER" id="PTHR33922:SF2">
    <property type="entry name" value="OS07G0589600 PROTEIN"/>
    <property type="match status" value="1"/>
</dbReference>
<feature type="region of interest" description="Disordered" evidence="1">
    <location>
        <begin position="1"/>
        <end position="24"/>
    </location>
</feature>
<feature type="region of interest" description="Disordered" evidence="1">
    <location>
        <begin position="217"/>
        <end position="258"/>
    </location>
</feature>
<feature type="region of interest" description="Disordered" evidence="1">
    <location>
        <begin position="94"/>
        <end position="176"/>
    </location>
</feature>
<comment type="caution">
    <text evidence="2">The sequence shown here is derived from an EMBL/GenBank/DDBJ whole genome shotgun (WGS) entry which is preliminary data.</text>
</comment>
<dbReference type="AlphaFoldDB" id="A0AAP0R1K9"/>
<evidence type="ECO:0000313" key="2">
    <source>
        <dbReference type="EMBL" id="KAK9265455.1"/>
    </source>
</evidence>
<feature type="compositionally biased region" description="Low complexity" evidence="1">
    <location>
        <begin position="219"/>
        <end position="237"/>
    </location>
</feature>
<reference evidence="2 3" key="1">
    <citation type="journal article" date="2024" name="Plant J.">
        <title>Genome sequences and population genomics reveal climatic adaptation and genomic divergence between two closely related sweetgum species.</title>
        <authorList>
            <person name="Xu W.Q."/>
            <person name="Ren C.Q."/>
            <person name="Zhang X.Y."/>
            <person name="Comes H.P."/>
            <person name="Liu X.H."/>
            <person name="Li Y.G."/>
            <person name="Kettle C.J."/>
            <person name="Jalonen R."/>
            <person name="Gaisberger H."/>
            <person name="Ma Y.Z."/>
            <person name="Qiu Y.X."/>
        </authorList>
    </citation>
    <scope>NUCLEOTIDE SEQUENCE [LARGE SCALE GENOMIC DNA]</scope>
    <source>
        <strain evidence="2">Hangzhou</strain>
    </source>
</reference>
<gene>
    <name evidence="2" type="ORF">L1049_010789</name>
</gene>
<dbReference type="Proteomes" id="UP001415857">
    <property type="component" value="Unassembled WGS sequence"/>
</dbReference>
<proteinExistence type="predicted"/>
<keyword evidence="3" id="KW-1185">Reference proteome</keyword>
<organism evidence="2 3">
    <name type="scientific">Liquidambar formosana</name>
    <name type="common">Formosan gum</name>
    <dbReference type="NCBI Taxonomy" id="63359"/>
    <lineage>
        <taxon>Eukaryota</taxon>
        <taxon>Viridiplantae</taxon>
        <taxon>Streptophyta</taxon>
        <taxon>Embryophyta</taxon>
        <taxon>Tracheophyta</taxon>
        <taxon>Spermatophyta</taxon>
        <taxon>Magnoliopsida</taxon>
        <taxon>eudicotyledons</taxon>
        <taxon>Gunneridae</taxon>
        <taxon>Pentapetalae</taxon>
        <taxon>Saxifragales</taxon>
        <taxon>Altingiaceae</taxon>
        <taxon>Liquidambar</taxon>
    </lineage>
</organism>
<accession>A0AAP0R1K9</accession>
<name>A0AAP0R1K9_LIQFO</name>
<protein>
    <submittedName>
        <fullName evidence="2">Uncharacterized protein</fullName>
    </submittedName>
</protein>
<dbReference type="EMBL" id="JBBPBK010000395">
    <property type="protein sequence ID" value="KAK9265455.1"/>
    <property type="molecule type" value="Genomic_DNA"/>
</dbReference>